<feature type="transmembrane region" description="Helical" evidence="6">
    <location>
        <begin position="7"/>
        <end position="28"/>
    </location>
</feature>
<dbReference type="EMBL" id="BART01002641">
    <property type="protein sequence ID" value="GAG65452.1"/>
    <property type="molecule type" value="Genomic_DNA"/>
</dbReference>
<feature type="transmembrane region" description="Helical" evidence="6">
    <location>
        <begin position="154"/>
        <end position="172"/>
    </location>
</feature>
<feature type="transmembrane region" description="Helical" evidence="6">
    <location>
        <begin position="90"/>
        <end position="116"/>
    </location>
</feature>
<dbReference type="Pfam" id="PF02653">
    <property type="entry name" value="BPD_transp_2"/>
    <property type="match status" value="1"/>
</dbReference>
<dbReference type="PANTHER" id="PTHR32196:SF72">
    <property type="entry name" value="RIBOSE IMPORT PERMEASE PROTEIN RBSC"/>
    <property type="match status" value="1"/>
</dbReference>
<evidence type="ECO:0000256" key="3">
    <source>
        <dbReference type="ARBA" id="ARBA00022692"/>
    </source>
</evidence>
<dbReference type="CDD" id="cd06579">
    <property type="entry name" value="TM_PBP1_transp_AraH_like"/>
    <property type="match status" value="1"/>
</dbReference>
<dbReference type="GO" id="GO:0005886">
    <property type="term" value="C:plasma membrane"/>
    <property type="evidence" value="ECO:0007669"/>
    <property type="project" value="UniProtKB-SubCell"/>
</dbReference>
<evidence type="ECO:0000256" key="6">
    <source>
        <dbReference type="SAM" id="Phobius"/>
    </source>
</evidence>
<feature type="non-terminal residue" evidence="7">
    <location>
        <position position="1"/>
    </location>
</feature>
<evidence type="ECO:0000256" key="2">
    <source>
        <dbReference type="ARBA" id="ARBA00022475"/>
    </source>
</evidence>
<comment type="caution">
    <text evidence="7">The sequence shown here is derived from an EMBL/GenBank/DDBJ whole genome shotgun (WGS) entry which is preliminary data.</text>
</comment>
<dbReference type="AlphaFoldDB" id="X1A5L6"/>
<reference evidence="7" key="1">
    <citation type="journal article" date="2014" name="Front. Microbiol.">
        <title>High frequency of phylogenetically diverse reductive dehalogenase-homologous genes in deep subseafloor sedimentary metagenomes.</title>
        <authorList>
            <person name="Kawai M."/>
            <person name="Futagami T."/>
            <person name="Toyoda A."/>
            <person name="Takaki Y."/>
            <person name="Nishi S."/>
            <person name="Hori S."/>
            <person name="Arai W."/>
            <person name="Tsubouchi T."/>
            <person name="Morono Y."/>
            <person name="Uchiyama I."/>
            <person name="Ito T."/>
            <person name="Fujiyama A."/>
            <person name="Inagaki F."/>
            <person name="Takami H."/>
        </authorList>
    </citation>
    <scope>NUCLEOTIDE SEQUENCE</scope>
    <source>
        <strain evidence="7">Expedition CK06-06</strain>
    </source>
</reference>
<keyword evidence="3 6" id="KW-0812">Transmembrane</keyword>
<dbReference type="GO" id="GO:0022857">
    <property type="term" value="F:transmembrane transporter activity"/>
    <property type="evidence" value="ECO:0007669"/>
    <property type="project" value="InterPro"/>
</dbReference>
<proteinExistence type="predicted"/>
<evidence type="ECO:0000256" key="5">
    <source>
        <dbReference type="ARBA" id="ARBA00023136"/>
    </source>
</evidence>
<accession>X1A5L6</accession>
<evidence type="ECO:0000256" key="1">
    <source>
        <dbReference type="ARBA" id="ARBA00004651"/>
    </source>
</evidence>
<organism evidence="7">
    <name type="scientific">marine sediment metagenome</name>
    <dbReference type="NCBI Taxonomy" id="412755"/>
    <lineage>
        <taxon>unclassified sequences</taxon>
        <taxon>metagenomes</taxon>
        <taxon>ecological metagenomes</taxon>
    </lineage>
</organism>
<gene>
    <name evidence="7" type="ORF">S01H4_07904</name>
</gene>
<evidence type="ECO:0000256" key="4">
    <source>
        <dbReference type="ARBA" id="ARBA00022989"/>
    </source>
</evidence>
<sequence>IVAKIGVNPLIATLGMMSIVRGATLVAAQGFPLAKIPVGFTVFGQRDFLGIPVAVIIMILIVLIGDIMLRKSVFLRQIYYIGGNESAAKLAGISITLIKMFTFILTSALAVVSGLISTSRLAAAFPQAGIGSELRVISACIIGGSSLAGGEGTVFGSLLGVIILALVNNGLVLNNISIYWQGIVSGLILILAVTIDVLTKKRGLK</sequence>
<feature type="transmembrane region" description="Helical" evidence="6">
    <location>
        <begin position="178"/>
        <end position="199"/>
    </location>
</feature>
<keyword evidence="4 6" id="KW-1133">Transmembrane helix</keyword>
<feature type="transmembrane region" description="Helical" evidence="6">
    <location>
        <begin position="48"/>
        <end position="69"/>
    </location>
</feature>
<protein>
    <submittedName>
        <fullName evidence="7">Uncharacterized protein</fullName>
    </submittedName>
</protein>
<comment type="subcellular location">
    <subcellularLocation>
        <location evidence="1">Cell membrane</location>
        <topology evidence="1">Multi-pass membrane protein</topology>
    </subcellularLocation>
</comment>
<dbReference type="PANTHER" id="PTHR32196">
    <property type="entry name" value="ABC TRANSPORTER PERMEASE PROTEIN YPHD-RELATED-RELATED"/>
    <property type="match status" value="1"/>
</dbReference>
<keyword evidence="2" id="KW-1003">Cell membrane</keyword>
<evidence type="ECO:0000313" key="7">
    <source>
        <dbReference type="EMBL" id="GAG65452.1"/>
    </source>
</evidence>
<dbReference type="InterPro" id="IPR001851">
    <property type="entry name" value="ABC_transp_permease"/>
</dbReference>
<keyword evidence="5 6" id="KW-0472">Membrane</keyword>
<name>X1A5L6_9ZZZZ</name>